<dbReference type="Proteomes" id="UP000314294">
    <property type="component" value="Unassembled WGS sequence"/>
</dbReference>
<dbReference type="AlphaFoldDB" id="A0A4Z2J685"/>
<name>A0A4Z2J685_9TELE</name>
<accession>A0A4Z2J685</accession>
<gene>
    <name evidence="1" type="ORF">EYF80_003943</name>
</gene>
<organism evidence="1 2">
    <name type="scientific">Liparis tanakae</name>
    <name type="common">Tanaka's snailfish</name>
    <dbReference type="NCBI Taxonomy" id="230148"/>
    <lineage>
        <taxon>Eukaryota</taxon>
        <taxon>Metazoa</taxon>
        <taxon>Chordata</taxon>
        <taxon>Craniata</taxon>
        <taxon>Vertebrata</taxon>
        <taxon>Euteleostomi</taxon>
        <taxon>Actinopterygii</taxon>
        <taxon>Neopterygii</taxon>
        <taxon>Teleostei</taxon>
        <taxon>Neoteleostei</taxon>
        <taxon>Acanthomorphata</taxon>
        <taxon>Eupercaria</taxon>
        <taxon>Perciformes</taxon>
        <taxon>Cottioidei</taxon>
        <taxon>Cottales</taxon>
        <taxon>Liparidae</taxon>
        <taxon>Liparis</taxon>
    </lineage>
</organism>
<dbReference type="EMBL" id="SRLO01000019">
    <property type="protein sequence ID" value="TNN85696.1"/>
    <property type="molecule type" value="Genomic_DNA"/>
</dbReference>
<sequence>MGDGHVIQPVVLRRQRARVGQAVGLVGEPIGRAEALGGAYGAGPLARVNIRVEGTISLEAVLFGSGSSEESTGEVVLVSRSNCSCWASFMI</sequence>
<keyword evidence="2" id="KW-1185">Reference proteome</keyword>
<reference evidence="1 2" key="1">
    <citation type="submission" date="2019-03" db="EMBL/GenBank/DDBJ databases">
        <title>First draft genome of Liparis tanakae, snailfish: a comprehensive survey of snailfish specific genes.</title>
        <authorList>
            <person name="Kim W."/>
            <person name="Song I."/>
            <person name="Jeong J.-H."/>
            <person name="Kim D."/>
            <person name="Kim S."/>
            <person name="Ryu S."/>
            <person name="Song J.Y."/>
            <person name="Lee S.K."/>
        </authorList>
    </citation>
    <scope>NUCLEOTIDE SEQUENCE [LARGE SCALE GENOMIC DNA]</scope>
    <source>
        <tissue evidence="1">Muscle</tissue>
    </source>
</reference>
<evidence type="ECO:0000313" key="2">
    <source>
        <dbReference type="Proteomes" id="UP000314294"/>
    </source>
</evidence>
<evidence type="ECO:0000313" key="1">
    <source>
        <dbReference type="EMBL" id="TNN85696.1"/>
    </source>
</evidence>
<protein>
    <submittedName>
        <fullName evidence="1">Uncharacterized protein</fullName>
    </submittedName>
</protein>
<proteinExistence type="predicted"/>
<comment type="caution">
    <text evidence="1">The sequence shown here is derived from an EMBL/GenBank/DDBJ whole genome shotgun (WGS) entry which is preliminary data.</text>
</comment>